<feature type="non-terminal residue" evidence="1">
    <location>
        <position position="1"/>
    </location>
</feature>
<feature type="non-terminal residue" evidence="1">
    <location>
        <position position="59"/>
    </location>
</feature>
<comment type="caution">
    <text evidence="1">The sequence shown here is derived from an EMBL/GenBank/DDBJ whole genome shotgun (WGS) entry which is preliminary data.</text>
</comment>
<proteinExistence type="predicted"/>
<reference evidence="1" key="1">
    <citation type="journal article" date="2022" name="bioRxiv">
        <title>Sequencing and chromosome-scale assembly of the giantPleurodeles waltlgenome.</title>
        <authorList>
            <person name="Brown T."/>
            <person name="Elewa A."/>
            <person name="Iarovenko S."/>
            <person name="Subramanian E."/>
            <person name="Araus A.J."/>
            <person name="Petzold A."/>
            <person name="Susuki M."/>
            <person name="Suzuki K.-i.T."/>
            <person name="Hayashi T."/>
            <person name="Toyoda A."/>
            <person name="Oliveira C."/>
            <person name="Osipova E."/>
            <person name="Leigh N.D."/>
            <person name="Simon A."/>
            <person name="Yun M.H."/>
        </authorList>
    </citation>
    <scope>NUCLEOTIDE SEQUENCE</scope>
    <source>
        <strain evidence="1">20211129_DDA</strain>
        <tissue evidence="1">Liver</tissue>
    </source>
</reference>
<evidence type="ECO:0000313" key="2">
    <source>
        <dbReference type="Proteomes" id="UP001066276"/>
    </source>
</evidence>
<dbReference type="AlphaFoldDB" id="A0AAV7Q543"/>
<name>A0AAV7Q543_PLEWA</name>
<accession>A0AAV7Q543</accession>
<gene>
    <name evidence="1" type="ORF">NDU88_001126</name>
</gene>
<dbReference type="EMBL" id="JANPWB010000010">
    <property type="protein sequence ID" value="KAJ1134677.1"/>
    <property type="molecule type" value="Genomic_DNA"/>
</dbReference>
<dbReference type="Gene3D" id="2.60.40.1930">
    <property type="match status" value="1"/>
</dbReference>
<protein>
    <submittedName>
        <fullName evidence="1">Uncharacterized protein</fullName>
    </submittedName>
</protein>
<evidence type="ECO:0000313" key="1">
    <source>
        <dbReference type="EMBL" id="KAJ1134677.1"/>
    </source>
</evidence>
<dbReference type="Proteomes" id="UP001066276">
    <property type="component" value="Chromosome 6"/>
</dbReference>
<keyword evidence="2" id="KW-1185">Reference proteome</keyword>
<organism evidence="1 2">
    <name type="scientific">Pleurodeles waltl</name>
    <name type="common">Iberian ribbed newt</name>
    <dbReference type="NCBI Taxonomy" id="8319"/>
    <lineage>
        <taxon>Eukaryota</taxon>
        <taxon>Metazoa</taxon>
        <taxon>Chordata</taxon>
        <taxon>Craniata</taxon>
        <taxon>Vertebrata</taxon>
        <taxon>Euteleostomi</taxon>
        <taxon>Amphibia</taxon>
        <taxon>Batrachia</taxon>
        <taxon>Caudata</taxon>
        <taxon>Salamandroidea</taxon>
        <taxon>Salamandridae</taxon>
        <taxon>Pleurodelinae</taxon>
        <taxon>Pleurodeles</taxon>
    </lineage>
</organism>
<sequence length="59" mass="6657">ITAQDVTTCKLDILKKHKYIQLVAAGPVFPKARKVPILLSTKKGYLFIQTEKPIYTPTQ</sequence>